<dbReference type="Proteomes" id="UP000596742">
    <property type="component" value="Unassembled WGS sequence"/>
</dbReference>
<feature type="compositionally biased region" description="Basic and acidic residues" evidence="2">
    <location>
        <begin position="397"/>
        <end position="409"/>
    </location>
</feature>
<dbReference type="Gene3D" id="3.30.460.90">
    <property type="match status" value="1"/>
</dbReference>
<feature type="compositionally biased region" description="Acidic residues" evidence="2">
    <location>
        <begin position="385"/>
        <end position="396"/>
    </location>
</feature>
<proteinExistence type="inferred from homology"/>
<evidence type="ECO:0000313" key="4">
    <source>
        <dbReference type="Proteomes" id="UP000596742"/>
    </source>
</evidence>
<evidence type="ECO:0008006" key="5">
    <source>
        <dbReference type="Google" id="ProtNLM"/>
    </source>
</evidence>
<keyword evidence="4" id="KW-1185">Reference proteome</keyword>
<evidence type="ECO:0000256" key="1">
    <source>
        <dbReference type="ARBA" id="ARBA00008307"/>
    </source>
</evidence>
<reference evidence="3" key="1">
    <citation type="submission" date="2018-11" db="EMBL/GenBank/DDBJ databases">
        <authorList>
            <person name="Alioto T."/>
            <person name="Alioto T."/>
        </authorList>
    </citation>
    <scope>NUCLEOTIDE SEQUENCE</scope>
</reference>
<dbReference type="EMBL" id="UYJE01001165">
    <property type="protein sequence ID" value="VDH99683.1"/>
    <property type="molecule type" value="Genomic_DNA"/>
</dbReference>
<dbReference type="InterPro" id="IPR024810">
    <property type="entry name" value="MAB21L/cGLR"/>
</dbReference>
<dbReference type="OrthoDB" id="6139340at2759"/>
<dbReference type="PANTHER" id="PTHR10656">
    <property type="entry name" value="CELL FATE DETERMINING PROTEIN MAB21-RELATED"/>
    <property type="match status" value="1"/>
</dbReference>
<gene>
    <name evidence="3" type="ORF">MGAL_10B067808</name>
</gene>
<dbReference type="AlphaFoldDB" id="A0A8B6C5B3"/>
<evidence type="ECO:0000256" key="2">
    <source>
        <dbReference type="SAM" id="MobiDB-lite"/>
    </source>
</evidence>
<dbReference type="Gene3D" id="1.10.1410.40">
    <property type="match status" value="1"/>
</dbReference>
<feature type="region of interest" description="Disordered" evidence="2">
    <location>
        <begin position="385"/>
        <end position="409"/>
    </location>
</feature>
<comment type="caution">
    <text evidence="3">The sequence shown here is derived from an EMBL/GenBank/DDBJ whole genome shotgun (WGS) entry which is preliminary data.</text>
</comment>
<organism evidence="3 4">
    <name type="scientific">Mytilus galloprovincialis</name>
    <name type="common">Mediterranean mussel</name>
    <dbReference type="NCBI Taxonomy" id="29158"/>
    <lineage>
        <taxon>Eukaryota</taxon>
        <taxon>Metazoa</taxon>
        <taxon>Spiralia</taxon>
        <taxon>Lophotrochozoa</taxon>
        <taxon>Mollusca</taxon>
        <taxon>Bivalvia</taxon>
        <taxon>Autobranchia</taxon>
        <taxon>Pteriomorphia</taxon>
        <taxon>Mytilida</taxon>
        <taxon>Mytiloidea</taxon>
        <taxon>Mytilidae</taxon>
        <taxon>Mytilinae</taxon>
        <taxon>Mytilus</taxon>
    </lineage>
</organism>
<dbReference type="PANTHER" id="PTHR10656:SF42">
    <property type="entry name" value="CYCLIC GMP-AMP SYNTHASE-LIKE PROTEIN-RELATED"/>
    <property type="match status" value="1"/>
</dbReference>
<evidence type="ECO:0000313" key="3">
    <source>
        <dbReference type="EMBL" id="VDH99683.1"/>
    </source>
</evidence>
<name>A0A8B6C5B3_MYTGA</name>
<accession>A0A8B6C5B3</accession>
<protein>
    <recommendedName>
        <fullName evidence="5">Mab-21-like HhH/H2TH-like domain-containing protein</fullName>
    </recommendedName>
</protein>
<comment type="similarity">
    <text evidence="1">Belongs to the mab-21 family.</text>
</comment>
<sequence length="409" mass="47961">MDQFVEELLDHKYRNKGEEEEDINSTIFFFVELLCKQVSKYDSRFRITVFQSGSSAEKTKVNSPDEFDFVLCLDKFSEFCDIEERNDVKERLKNNVLKLKLIEGHQEVLEFFDENGILITPPLFMYLHRYLNQALHDPKLWKYDQLRNLCYVFEKPFLQKDMKTTVFMINLLWFGCKHKQLRIKIDMVPAVRKTAWWPIDPNSLPMMTPQIQDAACLFLLDTTSVLFTSEYFKTFIVDSIDRIKPMQTSLRVSTAPAEVCLMATLPQQVRNSYALAKLFVDICKLTDISSYMLKNCTFHVIQELQWNTNTPDDISKLPSLMKLTVMIFTKLLSYNKMSFLPRFFLPEVNIFLQDQQDQPIKLKHGDIKLLLKTLGQDVTLDDNESVDDDLFDDEDNSDHTDGDDHIQKK</sequence>
<dbReference type="SMART" id="SM01265">
    <property type="entry name" value="Mab-21"/>
    <property type="match status" value="1"/>
</dbReference>